<evidence type="ECO:0000256" key="5">
    <source>
        <dbReference type="SAM" id="Phobius"/>
    </source>
</evidence>
<dbReference type="PROSITE" id="PS50835">
    <property type="entry name" value="IG_LIKE"/>
    <property type="match status" value="3"/>
</dbReference>
<dbReference type="SUPFAM" id="SSF49265">
    <property type="entry name" value="Fibronectin type III"/>
    <property type="match status" value="1"/>
</dbReference>
<dbReference type="InterPro" id="IPR003598">
    <property type="entry name" value="Ig_sub2"/>
</dbReference>
<dbReference type="InterPro" id="IPR007110">
    <property type="entry name" value="Ig-like_dom"/>
</dbReference>
<feature type="domain" description="Ig-like" evidence="6">
    <location>
        <begin position="231"/>
        <end position="332"/>
    </location>
</feature>
<evidence type="ECO:0000259" key="6">
    <source>
        <dbReference type="PROSITE" id="PS50835"/>
    </source>
</evidence>
<dbReference type="InterPro" id="IPR036179">
    <property type="entry name" value="Ig-like_dom_sf"/>
</dbReference>
<feature type="domain" description="Ig-like" evidence="6">
    <location>
        <begin position="115"/>
        <end position="222"/>
    </location>
</feature>
<dbReference type="Gene3D" id="2.60.40.10">
    <property type="entry name" value="Immunoglobulins"/>
    <property type="match status" value="4"/>
</dbReference>
<dbReference type="PANTHER" id="PTHR45080">
    <property type="entry name" value="CONTACTIN 5"/>
    <property type="match status" value="1"/>
</dbReference>
<feature type="compositionally biased region" description="Polar residues" evidence="4">
    <location>
        <begin position="629"/>
        <end position="642"/>
    </location>
</feature>
<dbReference type="CDD" id="cd00063">
    <property type="entry name" value="FN3"/>
    <property type="match status" value="1"/>
</dbReference>
<dbReference type="Pfam" id="PF00041">
    <property type="entry name" value="fn3"/>
    <property type="match status" value="1"/>
</dbReference>
<evidence type="ECO:0000256" key="2">
    <source>
        <dbReference type="ARBA" id="ARBA00023157"/>
    </source>
</evidence>
<dbReference type="GO" id="GO:0007156">
    <property type="term" value="P:homophilic cell adhesion via plasma membrane adhesion molecules"/>
    <property type="evidence" value="ECO:0007669"/>
    <property type="project" value="TreeGrafter"/>
</dbReference>
<dbReference type="GO" id="GO:0008046">
    <property type="term" value="F:axon guidance receptor activity"/>
    <property type="evidence" value="ECO:0007669"/>
    <property type="project" value="TreeGrafter"/>
</dbReference>
<feature type="region of interest" description="Disordered" evidence="4">
    <location>
        <begin position="784"/>
        <end position="803"/>
    </location>
</feature>
<feature type="compositionally biased region" description="Polar residues" evidence="4">
    <location>
        <begin position="660"/>
        <end position="681"/>
    </location>
</feature>
<dbReference type="Proteomes" id="UP000747542">
    <property type="component" value="Unassembled WGS sequence"/>
</dbReference>
<dbReference type="GO" id="GO:0050808">
    <property type="term" value="P:synapse organization"/>
    <property type="evidence" value="ECO:0007669"/>
    <property type="project" value="TreeGrafter"/>
</dbReference>
<dbReference type="AlphaFoldDB" id="A0A8J5N5V9"/>
<feature type="compositionally biased region" description="Basic and acidic residues" evidence="4">
    <location>
        <begin position="940"/>
        <end position="949"/>
    </location>
</feature>
<dbReference type="EMBL" id="JAHLQT010009070">
    <property type="protein sequence ID" value="KAG7173704.1"/>
    <property type="molecule type" value="Genomic_DNA"/>
</dbReference>
<evidence type="ECO:0000256" key="4">
    <source>
        <dbReference type="SAM" id="MobiDB-lite"/>
    </source>
</evidence>
<feature type="compositionally biased region" description="Polar residues" evidence="4">
    <location>
        <begin position="871"/>
        <end position="882"/>
    </location>
</feature>
<protein>
    <submittedName>
        <fullName evidence="8">Receptor-type tyrosine-protein phosphatase F-like 4</fullName>
    </submittedName>
</protein>
<dbReference type="InterPro" id="IPR050958">
    <property type="entry name" value="Cell_Adh-Cytoskel_Orgn"/>
</dbReference>
<dbReference type="InterPro" id="IPR003599">
    <property type="entry name" value="Ig_sub"/>
</dbReference>
<feature type="region of interest" description="Disordered" evidence="4">
    <location>
        <begin position="534"/>
        <end position="686"/>
    </location>
</feature>
<sequence>MRFTVYKKAVGHATVLGHTLGEGLLTDEVKSECVEILTRPLTIITWHSQGITVQGATIRHSPGLFGATITRSELLLRAVTDDDGRVVSCEAHNGLGVTVTTNMTLNVFYTWWRGPQSVVGVDGDTGAEGQLHLARVHRQDAGSYSVTATNPRASLNSSFTINVLSLGNPTPNVTWMKDSNNTSEVWWGVGSARLVVERVSRQHTALYKCHASNTVSSAPSVTTALLVSQAPWLPVYPEEAIVRRWLAPVGGSTQLQCRVMAAPAPTFRWTLNNDRVLLNSHKYFVPLPQLVDGLVEWWSVLEIRKVTVRDYTYYTCTAVNTLGSLTINHTLSPPLVPHPPTHLQVTTVTASSVTISWVNNDTEILGYTIRYQATGIPGYQYAEVTWNNTNEAEVDGLTPGTQYYFTIQTYHHHGRSHFTSPAVVVTTLSVEEEEAASTSNVEDSGKGRVPRLLLLLFSLTAATLFVLTISIIVCFVRRRSIKRSASGSSNKTAALDVYTPATTPGDISHDEPEISCSLDNLTPANNQVLCLKTTASPEETRRGEHQVVMTGEATPPLTGQQDNKESPGQYPTLPIATHQVITSSPRPRTSSPFTSDKSTRTTHQHSPSPSDRHQDTEDPHRLCLPSPLTRCQDQRGTQQLPTASPLADHQVRKRAPQLIPSYTSQRVSGDLQQSHSTSPLATSPGRVCNSPLHNLTRDVSKEHILTHCDGLPSDDNISISSADSPLKRKNSVSKRGKVSGLTSNIPDVCLKSSRPYKPSSPRHHQEKLTDHVEEDRVSFSSLHSSDSWVNHPAPPRSPPSHLLPKRILKQPLSSHYTSKSPCTTLRSPTLQYSPPLCLPSKPATQVIYHGQPHIQQQLEQQQLKQQHMQQSVTQQRCSPQQPDHQHAQPLLQLGQHFSVHQLERSNSPIEKLQLQHKHKTEQQKEEDLQTPPYRHHHHTIHELSREHEQQGQQLSPPQHHHQQCHEDQQLQYQLKENSYQQHQQISHVHYHQQPYGSTATHHHQHMYDGVDDQKHHEVPHGQQLHLPDQHQQLHYLHHHHQHYSGVHEHLHSSDDKQRVYHHNKHKVQENQYIMKPSDRVPSAFVPLDYQEHRQDLQCCTSQPHVRFQEPQPHSPHTQQYDPSTCHPSQYSTYYARPLTCCDERCRQSIHENVA</sequence>
<feature type="compositionally biased region" description="Basic and acidic residues" evidence="4">
    <location>
        <begin position="610"/>
        <end position="621"/>
    </location>
</feature>
<reference evidence="8" key="1">
    <citation type="journal article" date="2021" name="Sci. Adv.">
        <title>The American lobster genome reveals insights on longevity, neural, and immune adaptations.</title>
        <authorList>
            <person name="Polinski J.M."/>
            <person name="Zimin A.V."/>
            <person name="Clark K.F."/>
            <person name="Kohn A.B."/>
            <person name="Sadowski N."/>
            <person name="Timp W."/>
            <person name="Ptitsyn A."/>
            <person name="Khanna P."/>
            <person name="Romanova D.Y."/>
            <person name="Williams P."/>
            <person name="Greenwood S.J."/>
            <person name="Moroz L.L."/>
            <person name="Walt D.R."/>
            <person name="Bodnar A.G."/>
        </authorList>
    </citation>
    <scope>NUCLEOTIDE SEQUENCE</scope>
    <source>
        <strain evidence="8">GMGI-L3</strain>
    </source>
</reference>
<name>A0A8J5N5V9_HOMAM</name>
<proteinExistence type="predicted"/>
<feature type="domain" description="Fibronectin type-III" evidence="7">
    <location>
        <begin position="339"/>
        <end position="430"/>
    </location>
</feature>
<feature type="compositionally biased region" description="Low complexity" evidence="4">
    <location>
        <begin position="582"/>
        <end position="595"/>
    </location>
</feature>
<feature type="region of interest" description="Disordered" evidence="4">
    <location>
        <begin position="709"/>
        <end position="777"/>
    </location>
</feature>
<keyword evidence="3" id="KW-0393">Immunoglobulin domain</keyword>
<keyword evidence="8" id="KW-0675">Receptor</keyword>
<keyword evidence="5" id="KW-0812">Transmembrane</keyword>
<keyword evidence="9" id="KW-1185">Reference proteome</keyword>
<dbReference type="SMART" id="SM00408">
    <property type="entry name" value="IGc2"/>
    <property type="match status" value="2"/>
</dbReference>
<gene>
    <name evidence="8" type="primary">Ptprf-L4</name>
    <name evidence="8" type="ORF">Hamer_G017993</name>
</gene>
<feature type="compositionally biased region" description="Basic and acidic residues" evidence="4">
    <location>
        <begin position="766"/>
        <end position="777"/>
    </location>
</feature>
<dbReference type="GO" id="GO:0005886">
    <property type="term" value="C:plasma membrane"/>
    <property type="evidence" value="ECO:0007669"/>
    <property type="project" value="TreeGrafter"/>
</dbReference>
<feature type="compositionally biased region" description="Low complexity" evidence="4">
    <location>
        <begin position="713"/>
        <end position="724"/>
    </location>
</feature>
<evidence type="ECO:0000313" key="9">
    <source>
        <dbReference type="Proteomes" id="UP000747542"/>
    </source>
</evidence>
<feature type="compositionally biased region" description="Low complexity" evidence="4">
    <location>
        <begin position="860"/>
        <end position="870"/>
    </location>
</feature>
<dbReference type="SMART" id="SM00409">
    <property type="entry name" value="IG"/>
    <property type="match status" value="3"/>
</dbReference>
<dbReference type="Pfam" id="PF13927">
    <property type="entry name" value="Ig_3"/>
    <property type="match status" value="2"/>
</dbReference>
<dbReference type="InterPro" id="IPR036116">
    <property type="entry name" value="FN3_sf"/>
</dbReference>
<comment type="caution">
    <text evidence="8">The sequence shown here is derived from an EMBL/GenBank/DDBJ whole genome shotgun (WGS) entry which is preliminary data.</text>
</comment>
<feature type="region of interest" description="Disordered" evidence="4">
    <location>
        <begin position="912"/>
        <end position="968"/>
    </location>
</feature>
<feature type="transmembrane region" description="Helical" evidence="5">
    <location>
        <begin position="452"/>
        <end position="476"/>
    </location>
</feature>
<dbReference type="CDD" id="cd00096">
    <property type="entry name" value="Ig"/>
    <property type="match status" value="1"/>
</dbReference>
<evidence type="ECO:0000256" key="1">
    <source>
        <dbReference type="ARBA" id="ARBA00022729"/>
    </source>
</evidence>
<feature type="region of interest" description="Disordered" evidence="4">
    <location>
        <begin position="860"/>
        <end position="886"/>
    </location>
</feature>
<dbReference type="InterPro" id="IPR003961">
    <property type="entry name" value="FN3_dom"/>
</dbReference>
<evidence type="ECO:0000256" key="3">
    <source>
        <dbReference type="ARBA" id="ARBA00023319"/>
    </source>
</evidence>
<dbReference type="GO" id="GO:0043025">
    <property type="term" value="C:neuronal cell body"/>
    <property type="evidence" value="ECO:0007669"/>
    <property type="project" value="TreeGrafter"/>
</dbReference>
<feature type="compositionally biased region" description="Basic residues" evidence="4">
    <location>
        <begin position="727"/>
        <end position="737"/>
    </location>
</feature>
<dbReference type="PROSITE" id="PS50853">
    <property type="entry name" value="FN3"/>
    <property type="match status" value="1"/>
</dbReference>
<dbReference type="PANTHER" id="PTHR45080:SF8">
    <property type="entry name" value="IG-LIKE DOMAIN-CONTAINING PROTEIN"/>
    <property type="match status" value="1"/>
</dbReference>
<accession>A0A8J5N5V9</accession>
<dbReference type="SMART" id="SM00060">
    <property type="entry name" value="FN3"/>
    <property type="match status" value="1"/>
</dbReference>
<keyword evidence="1" id="KW-0732">Signal</keyword>
<dbReference type="InterPro" id="IPR013783">
    <property type="entry name" value="Ig-like_fold"/>
</dbReference>
<feature type="domain" description="Ig-like" evidence="6">
    <location>
        <begin position="33"/>
        <end position="106"/>
    </location>
</feature>
<evidence type="ECO:0000313" key="8">
    <source>
        <dbReference type="EMBL" id="KAG7173704.1"/>
    </source>
</evidence>
<organism evidence="8 9">
    <name type="scientific">Homarus americanus</name>
    <name type="common">American lobster</name>
    <dbReference type="NCBI Taxonomy" id="6706"/>
    <lineage>
        <taxon>Eukaryota</taxon>
        <taxon>Metazoa</taxon>
        <taxon>Ecdysozoa</taxon>
        <taxon>Arthropoda</taxon>
        <taxon>Crustacea</taxon>
        <taxon>Multicrustacea</taxon>
        <taxon>Malacostraca</taxon>
        <taxon>Eumalacostraca</taxon>
        <taxon>Eucarida</taxon>
        <taxon>Decapoda</taxon>
        <taxon>Pleocyemata</taxon>
        <taxon>Astacidea</taxon>
        <taxon>Nephropoidea</taxon>
        <taxon>Nephropidae</taxon>
        <taxon>Homarus</taxon>
    </lineage>
</organism>
<keyword evidence="5" id="KW-0472">Membrane</keyword>
<dbReference type="SUPFAM" id="SSF48726">
    <property type="entry name" value="Immunoglobulin"/>
    <property type="match status" value="4"/>
</dbReference>
<keyword evidence="5" id="KW-1133">Transmembrane helix</keyword>
<keyword evidence="2" id="KW-1015">Disulfide bond</keyword>
<dbReference type="GO" id="GO:0030424">
    <property type="term" value="C:axon"/>
    <property type="evidence" value="ECO:0007669"/>
    <property type="project" value="TreeGrafter"/>
</dbReference>
<evidence type="ECO:0000259" key="7">
    <source>
        <dbReference type="PROSITE" id="PS50853"/>
    </source>
</evidence>